<comment type="similarity">
    <text evidence="5 6">Belongs to the anion channel-forming bestrophin (TC 1.A.46) family. Calcium-sensitive chloride channel subfamily.</text>
</comment>
<feature type="compositionally biased region" description="Polar residues" evidence="7">
    <location>
        <begin position="465"/>
        <end position="476"/>
    </location>
</feature>
<feature type="transmembrane region" description="Helical" evidence="6">
    <location>
        <begin position="272"/>
        <end position="290"/>
    </location>
</feature>
<keyword evidence="3 6" id="KW-1133">Transmembrane helix</keyword>
<feature type="transmembrane region" description="Helical" evidence="6">
    <location>
        <begin position="37"/>
        <end position="55"/>
    </location>
</feature>
<dbReference type="InterPro" id="IPR021134">
    <property type="entry name" value="Bestrophin-like"/>
</dbReference>
<feature type="region of interest" description="Disordered" evidence="7">
    <location>
        <begin position="384"/>
        <end position="420"/>
    </location>
</feature>
<dbReference type="PANTHER" id="PTHR10736">
    <property type="entry name" value="BESTROPHIN"/>
    <property type="match status" value="1"/>
</dbReference>
<evidence type="ECO:0000313" key="8">
    <source>
        <dbReference type="EMBL" id="KAK7079224.1"/>
    </source>
</evidence>
<evidence type="ECO:0000256" key="2">
    <source>
        <dbReference type="ARBA" id="ARBA00022692"/>
    </source>
</evidence>
<feature type="compositionally biased region" description="Polar residues" evidence="7">
    <location>
        <begin position="409"/>
        <end position="420"/>
    </location>
</feature>
<feature type="compositionally biased region" description="Basic and acidic residues" evidence="7">
    <location>
        <begin position="622"/>
        <end position="641"/>
    </location>
</feature>
<keyword evidence="2 6" id="KW-0812">Transmembrane</keyword>
<reference evidence="8 9" key="1">
    <citation type="submission" date="2023-11" db="EMBL/GenBank/DDBJ databases">
        <title>Halocaridina rubra genome assembly.</title>
        <authorList>
            <person name="Smith C."/>
        </authorList>
    </citation>
    <scope>NUCLEOTIDE SEQUENCE [LARGE SCALE GENOMIC DNA]</scope>
    <source>
        <strain evidence="8">EP-1</strain>
        <tissue evidence="8">Whole</tissue>
    </source>
</reference>
<comment type="subcellular location">
    <subcellularLocation>
        <location evidence="6">Cell membrane</location>
        <topology evidence="6">Multi-pass membrane protein</topology>
    </subcellularLocation>
    <subcellularLocation>
        <location evidence="1">Membrane</location>
    </subcellularLocation>
</comment>
<dbReference type="EMBL" id="JAXCGZ010007560">
    <property type="protein sequence ID" value="KAK7079224.1"/>
    <property type="molecule type" value="Genomic_DNA"/>
</dbReference>
<comment type="function">
    <text evidence="6">Forms chloride channels.</text>
</comment>
<keyword evidence="6" id="KW-1003">Cell membrane</keyword>
<keyword evidence="9" id="KW-1185">Reference proteome</keyword>
<dbReference type="PANTHER" id="PTHR10736:SF65">
    <property type="entry name" value="BESTROPHIN 1, ISOFORM C-RELATED"/>
    <property type="match status" value="1"/>
</dbReference>
<dbReference type="Proteomes" id="UP001381693">
    <property type="component" value="Unassembled WGS sequence"/>
</dbReference>
<dbReference type="InterPro" id="IPR000615">
    <property type="entry name" value="Bestrophin"/>
</dbReference>
<feature type="region of interest" description="Disordered" evidence="7">
    <location>
        <begin position="488"/>
        <end position="524"/>
    </location>
</feature>
<keyword evidence="6" id="KW-0868">Chloride</keyword>
<evidence type="ECO:0000256" key="6">
    <source>
        <dbReference type="RuleBase" id="RU363126"/>
    </source>
</evidence>
<protein>
    <recommendedName>
        <fullName evidence="6">Bestrophin homolog</fullName>
    </recommendedName>
</protein>
<organism evidence="8 9">
    <name type="scientific">Halocaridina rubra</name>
    <name type="common">Hawaiian red shrimp</name>
    <dbReference type="NCBI Taxonomy" id="373956"/>
    <lineage>
        <taxon>Eukaryota</taxon>
        <taxon>Metazoa</taxon>
        <taxon>Ecdysozoa</taxon>
        <taxon>Arthropoda</taxon>
        <taxon>Crustacea</taxon>
        <taxon>Multicrustacea</taxon>
        <taxon>Malacostraca</taxon>
        <taxon>Eumalacostraca</taxon>
        <taxon>Eucarida</taxon>
        <taxon>Decapoda</taxon>
        <taxon>Pleocyemata</taxon>
        <taxon>Caridea</taxon>
        <taxon>Atyoidea</taxon>
        <taxon>Atyidae</taxon>
        <taxon>Halocaridina</taxon>
    </lineage>
</organism>
<feature type="region of interest" description="Disordered" evidence="7">
    <location>
        <begin position="612"/>
        <end position="647"/>
    </location>
</feature>
<evidence type="ECO:0000256" key="5">
    <source>
        <dbReference type="ARBA" id="ARBA00034769"/>
    </source>
</evidence>
<dbReference type="GO" id="GO:0034707">
    <property type="term" value="C:chloride channel complex"/>
    <property type="evidence" value="ECO:0007669"/>
    <property type="project" value="UniProtKB-KW"/>
</dbReference>
<feature type="region of interest" description="Disordered" evidence="7">
    <location>
        <begin position="439"/>
        <end position="476"/>
    </location>
</feature>
<evidence type="ECO:0000313" key="9">
    <source>
        <dbReference type="Proteomes" id="UP001381693"/>
    </source>
</evidence>
<accession>A0AAN9A9L6</accession>
<gene>
    <name evidence="8" type="ORF">SK128_004875</name>
</gene>
<name>A0AAN9A9L6_HALRR</name>
<keyword evidence="6" id="KW-0869">Chloride channel</keyword>
<keyword evidence="6" id="KW-0813">Transport</keyword>
<evidence type="ECO:0000256" key="7">
    <source>
        <dbReference type="SAM" id="MobiDB-lite"/>
    </source>
</evidence>
<comment type="caution">
    <text evidence="8">The sequence shown here is derived from an EMBL/GenBank/DDBJ whole genome shotgun (WGS) entry which is preliminary data.</text>
</comment>
<feature type="transmembrane region" description="Helical" evidence="6">
    <location>
        <begin position="232"/>
        <end position="251"/>
    </location>
</feature>
<dbReference type="Pfam" id="PF01062">
    <property type="entry name" value="Bestrophin"/>
    <property type="match status" value="1"/>
</dbReference>
<evidence type="ECO:0000256" key="3">
    <source>
        <dbReference type="ARBA" id="ARBA00022989"/>
    </source>
</evidence>
<proteinExistence type="inferred from homology"/>
<keyword evidence="6" id="KW-0406">Ion transport</keyword>
<dbReference type="GO" id="GO:0005254">
    <property type="term" value="F:chloride channel activity"/>
    <property type="evidence" value="ECO:0007669"/>
    <property type="project" value="UniProtKB-KW"/>
</dbReference>
<feature type="compositionally biased region" description="Acidic residues" evidence="7">
    <location>
        <begin position="384"/>
        <end position="394"/>
    </location>
</feature>
<evidence type="ECO:0000256" key="4">
    <source>
        <dbReference type="ARBA" id="ARBA00023136"/>
    </source>
</evidence>
<dbReference type="GO" id="GO:0005886">
    <property type="term" value="C:plasma membrane"/>
    <property type="evidence" value="ECO:0007669"/>
    <property type="project" value="UniProtKB-SubCell"/>
</dbReference>
<feature type="transmembrane region" description="Helical" evidence="6">
    <location>
        <begin position="76"/>
        <end position="95"/>
    </location>
</feature>
<sequence>MTVTYTHEVADCRGFGNFWRLLFRWKGSVYKLVWPDLFMYTLLYYGCSAVYRYALNEDDKRIFEKISRYCAYYSDLIPISFVLGFYVSIVIGRWWQQYQTLPWPDSLALFISTSISGQDNRGRLMRRTIMRYINLAYTITLTMITPRVKKRFPTIDHLVDAGFMTANEKKIFDGISERTPHSIHFVPLVWAGSVVARARKENRIKDDFAVKTIIDEINNIRAKCGGLLSYDWISIPLVYTQVVTLAVYSFFLSTIMGRQFLDPKQKYPYNDIDFYFPVFNFLQFFFYMGWLKVAESLVNPFGEDDDDFEVNWLVDRNFTISYLIVDEMHNEHPELIQDIYWEEVFPQELPYTIASEQFRRDPPMGSTANISIPEAEQEFLPVVDEEDEDEDQGEDAEKGTPSSFKKIASQRSIASSTPGRKNSVISFLQTRILPMAFGGSTTSIHRSRPKLNRSASKNSERSSVKRNNTNASFQGSEVFQMSQESLINPGKASPKLIPNSRDRNGRHSPYYNRNRTTSENEDEPILIKIKRRDIEGLAADDGKEEVPQKLEIIEDDDENSETTPLTSKERNVQIVRFKKLSTASGFDIGFDKAIRNSPSQCSIQTSIFHDSSANADADLDSEDKKDNEKEEGMEERGKSEDEVLSPFPEARTNSLTRKIKTDDPETELFPWLPYQEVPCVQLDSGEKALLTCLLRMKPLCSWLVPLYFWDEEFVQYQTDLLRGGAYCVRPRRL</sequence>
<evidence type="ECO:0000256" key="1">
    <source>
        <dbReference type="ARBA" id="ARBA00004370"/>
    </source>
</evidence>
<keyword evidence="6" id="KW-0407">Ion channel</keyword>
<dbReference type="AlphaFoldDB" id="A0AAN9A9L6"/>
<keyword evidence="4 6" id="KW-0472">Membrane</keyword>